<dbReference type="SUPFAM" id="SSF56112">
    <property type="entry name" value="Protein kinase-like (PK-like)"/>
    <property type="match status" value="1"/>
</dbReference>
<sequence length="1038" mass="112655">MKRGNTGRPDLPESPKIARSSSRDSETDSVSTVSTVWLTSSNSSPSHSQPEDSAASPPRNSESQQSEQSSQPTEDEGSSNTGAGQSLPPNLVGSSNNDPLPGTSVQNWFEHSRARSVSVSDSYNFQRRHQRFKNLIVDSGQRFSQIPNGETSITQSHRTSMSGIDRNVHPKISPLCFNKDVASSSTISGYSQETAGPSDQFNSLRSQSPLLAEGSRRRNEQTTAQSFLQGNLHLHSHDPAQARTGLASVRSIPSGMSSLLGNFARDQVRPMPLSVYEDRDGNLFTNISSRSALSRTSASASSSSSPTPSLPTSRIHTSRPDGICLVPRRKSYSESTVTRGLEGSSARSRGLPGLTGLNSGYQALITDNSGANSRLSSQAMVANEGSSSPSLSSTSAMWRQQPGQSTGGSGPSLLDSSIPAVVTSRHTYQPELQGRSIHGSSSPLHHLNHESLRSSHQGQQQRTAFTSGQPNNLSSTAPVAIQNYQQRAPMSSTQRHRLQEASTASAANASRIQQQSQREAQPQLPQLTRQGGPGTGLNERLRLIYHTWSAAALATGDQHDLESPFTSTSLNPLTAVSMASLTYQNRSGVPRGTYPLLTPIASPWPVVSVEPAGPDDDRGSPGLDQSHPPQHSHAVSSGSNSSTLIKKAGPYILGPRIGSPPVRSVAQCLARKEGTNDFYCIKILTLPEPGQENMDQRQGKMLLLTEFSLLSQLKDMAGVVHCRDFFKDTAWDPQLQKSVRRLCLVVDSLMPHDYDSNSHHLVNLQHHVIQQRRLSEKEALLVFWDIARIVQQLHKMNIVHRDLKLGNMVVDRRSWRVTLANFCLGKQLSSETDRLRDQRGSPAYISPDVLSGRVKFSIHYKFFKFKVWGLGDGRVTEDTKMLIQQLLTLDSHQRLTAGQLVDSLEVIIGKWKGMLACETDQVVPIIPVRKEPEFQLEENDKVTQTEQTLLSSVTSALKASEGIAGPSASSTGNSGAFVVGSTDFPEVTTSSRVSLGGRPLMIKVSTSTARPMSPAEARAIRHLFTSARSGGGGPQEHR</sequence>
<dbReference type="Proteomes" id="UP000762676">
    <property type="component" value="Unassembled WGS sequence"/>
</dbReference>
<dbReference type="GO" id="GO:0005524">
    <property type="term" value="F:ATP binding"/>
    <property type="evidence" value="ECO:0007669"/>
    <property type="project" value="InterPro"/>
</dbReference>
<feature type="compositionally biased region" description="Polar residues" evidence="3">
    <location>
        <begin position="78"/>
        <end position="105"/>
    </location>
</feature>
<evidence type="ECO:0000259" key="4">
    <source>
        <dbReference type="PROSITE" id="PS50011"/>
    </source>
</evidence>
<dbReference type="InterPro" id="IPR000719">
    <property type="entry name" value="Prot_kinase_dom"/>
</dbReference>
<evidence type="ECO:0000313" key="6">
    <source>
        <dbReference type="Proteomes" id="UP000762676"/>
    </source>
</evidence>
<dbReference type="PANTHER" id="PTHR22961">
    <property type="entry name" value="SER/THR PROTEIN KINASE-TRB"/>
    <property type="match status" value="1"/>
</dbReference>
<dbReference type="InterPro" id="IPR024104">
    <property type="entry name" value="Tribbles/Ser_Thr_kinase_40"/>
</dbReference>
<dbReference type="PANTHER" id="PTHR22961:SF16">
    <property type="entry name" value="SERINE_THREONINE-PROTEIN KINASE 40"/>
    <property type="match status" value="1"/>
</dbReference>
<protein>
    <recommendedName>
        <fullName evidence="2">Serine/threonine-protein kinase 40</fullName>
    </recommendedName>
</protein>
<feature type="region of interest" description="Disordered" evidence="3">
    <location>
        <begin position="487"/>
        <end position="535"/>
    </location>
</feature>
<gene>
    <name evidence="5" type="ORF">ElyMa_006698600</name>
</gene>
<comment type="caution">
    <text evidence="5">The sequence shown here is derived from an EMBL/GenBank/DDBJ whole genome shotgun (WGS) entry which is preliminary data.</text>
</comment>
<evidence type="ECO:0000256" key="3">
    <source>
        <dbReference type="SAM" id="MobiDB-lite"/>
    </source>
</evidence>
<evidence type="ECO:0000256" key="2">
    <source>
        <dbReference type="ARBA" id="ARBA00016813"/>
    </source>
</evidence>
<dbReference type="GO" id="GO:0004672">
    <property type="term" value="F:protein kinase activity"/>
    <property type="evidence" value="ECO:0007669"/>
    <property type="project" value="InterPro"/>
</dbReference>
<feature type="region of interest" description="Disordered" evidence="3">
    <location>
        <begin position="430"/>
        <end position="475"/>
    </location>
</feature>
<evidence type="ECO:0000313" key="5">
    <source>
        <dbReference type="EMBL" id="GFS12474.1"/>
    </source>
</evidence>
<organism evidence="5 6">
    <name type="scientific">Elysia marginata</name>
    <dbReference type="NCBI Taxonomy" id="1093978"/>
    <lineage>
        <taxon>Eukaryota</taxon>
        <taxon>Metazoa</taxon>
        <taxon>Spiralia</taxon>
        <taxon>Lophotrochozoa</taxon>
        <taxon>Mollusca</taxon>
        <taxon>Gastropoda</taxon>
        <taxon>Heterobranchia</taxon>
        <taxon>Euthyneura</taxon>
        <taxon>Panpulmonata</taxon>
        <taxon>Sacoglossa</taxon>
        <taxon>Placobranchoidea</taxon>
        <taxon>Plakobranchidae</taxon>
        <taxon>Elysia</taxon>
    </lineage>
</organism>
<feature type="region of interest" description="Disordered" evidence="3">
    <location>
        <begin position="294"/>
        <end position="355"/>
    </location>
</feature>
<proteinExistence type="predicted"/>
<feature type="region of interest" description="Disordered" evidence="3">
    <location>
        <begin position="376"/>
        <end position="416"/>
    </location>
</feature>
<dbReference type="Gene3D" id="1.10.510.10">
    <property type="entry name" value="Transferase(Phosphotransferase) domain 1"/>
    <property type="match status" value="1"/>
</dbReference>
<dbReference type="SMART" id="SM00220">
    <property type="entry name" value="S_TKc"/>
    <property type="match status" value="1"/>
</dbReference>
<dbReference type="PROSITE" id="PS00108">
    <property type="entry name" value="PROTEIN_KINASE_ST"/>
    <property type="match status" value="1"/>
</dbReference>
<feature type="compositionally biased region" description="Low complexity" evidence="3">
    <location>
        <begin position="28"/>
        <end position="53"/>
    </location>
</feature>
<feature type="domain" description="Protein kinase" evidence="4">
    <location>
        <begin position="651"/>
        <end position="950"/>
    </location>
</feature>
<dbReference type="AlphaFoldDB" id="A0AAV4IRW2"/>
<dbReference type="InterPro" id="IPR008271">
    <property type="entry name" value="Ser/Thr_kinase_AS"/>
</dbReference>
<keyword evidence="5" id="KW-0418">Kinase</keyword>
<feature type="compositionally biased region" description="Low complexity" evidence="3">
    <location>
        <begin position="386"/>
        <end position="404"/>
    </location>
</feature>
<name>A0AAV4IRW2_9GAST</name>
<comment type="function">
    <text evidence="1">May be a negative regulator of NF-kappa-B and p53-mediated gene transcription.</text>
</comment>
<evidence type="ECO:0000256" key="1">
    <source>
        <dbReference type="ARBA" id="ARBA00003412"/>
    </source>
</evidence>
<feature type="compositionally biased region" description="Low complexity" evidence="3">
    <location>
        <begin position="294"/>
        <end position="314"/>
    </location>
</feature>
<dbReference type="EMBL" id="BMAT01013402">
    <property type="protein sequence ID" value="GFS12474.1"/>
    <property type="molecule type" value="Genomic_DNA"/>
</dbReference>
<feature type="compositionally biased region" description="Polar residues" evidence="3">
    <location>
        <begin position="500"/>
        <end position="529"/>
    </location>
</feature>
<feature type="region of interest" description="Disordered" evidence="3">
    <location>
        <begin position="1"/>
        <end position="105"/>
    </location>
</feature>
<feature type="compositionally biased region" description="Polar residues" evidence="3">
    <location>
        <begin position="454"/>
        <end position="475"/>
    </location>
</feature>
<keyword evidence="5" id="KW-0808">Transferase</keyword>
<dbReference type="PROSITE" id="PS50011">
    <property type="entry name" value="PROTEIN_KINASE_DOM"/>
    <property type="match status" value="1"/>
</dbReference>
<dbReference type="Pfam" id="PF00069">
    <property type="entry name" value="Pkinase"/>
    <property type="match status" value="1"/>
</dbReference>
<dbReference type="InterPro" id="IPR011009">
    <property type="entry name" value="Kinase-like_dom_sf"/>
</dbReference>
<reference evidence="5 6" key="1">
    <citation type="journal article" date="2021" name="Elife">
        <title>Chloroplast acquisition without the gene transfer in kleptoplastic sea slugs, Plakobranchus ocellatus.</title>
        <authorList>
            <person name="Maeda T."/>
            <person name="Takahashi S."/>
            <person name="Yoshida T."/>
            <person name="Shimamura S."/>
            <person name="Takaki Y."/>
            <person name="Nagai Y."/>
            <person name="Toyoda A."/>
            <person name="Suzuki Y."/>
            <person name="Arimoto A."/>
            <person name="Ishii H."/>
            <person name="Satoh N."/>
            <person name="Nishiyama T."/>
            <person name="Hasebe M."/>
            <person name="Maruyama T."/>
            <person name="Minagawa J."/>
            <person name="Obokata J."/>
            <person name="Shigenobu S."/>
        </authorList>
    </citation>
    <scope>NUCLEOTIDE SEQUENCE [LARGE SCALE GENOMIC DNA]</scope>
</reference>
<accession>A0AAV4IRW2</accession>
<feature type="compositionally biased region" description="Low complexity" evidence="3">
    <location>
        <begin position="632"/>
        <end position="642"/>
    </location>
</feature>
<keyword evidence="6" id="KW-1185">Reference proteome</keyword>
<feature type="compositionally biased region" description="Low complexity" evidence="3">
    <location>
        <begin position="61"/>
        <end position="71"/>
    </location>
</feature>
<feature type="region of interest" description="Disordered" evidence="3">
    <location>
        <begin position="607"/>
        <end position="642"/>
    </location>
</feature>